<dbReference type="EMBL" id="ABJB010376181">
    <property type="status" value="NOT_ANNOTATED_CDS"/>
    <property type="molecule type" value="Genomic_DNA"/>
</dbReference>
<gene>
    <name evidence="1" type="ORF">IscW_ISCW004284</name>
</gene>
<dbReference type="InParanoid" id="B7PF49"/>
<reference evidence="2" key="2">
    <citation type="submission" date="2020-05" db="UniProtKB">
        <authorList>
            <consortium name="EnsemblMetazoa"/>
        </authorList>
    </citation>
    <scope>IDENTIFICATION</scope>
    <source>
        <strain evidence="2">wikel</strain>
    </source>
</reference>
<organism>
    <name type="scientific">Ixodes scapularis</name>
    <name type="common">Black-legged tick</name>
    <name type="synonym">Deer tick</name>
    <dbReference type="NCBI Taxonomy" id="6945"/>
    <lineage>
        <taxon>Eukaryota</taxon>
        <taxon>Metazoa</taxon>
        <taxon>Ecdysozoa</taxon>
        <taxon>Arthropoda</taxon>
        <taxon>Chelicerata</taxon>
        <taxon>Arachnida</taxon>
        <taxon>Acari</taxon>
        <taxon>Parasitiformes</taxon>
        <taxon>Ixodida</taxon>
        <taxon>Ixodoidea</taxon>
        <taxon>Ixodidae</taxon>
        <taxon>Ixodinae</taxon>
        <taxon>Ixodes</taxon>
    </lineage>
</organism>
<dbReference type="HOGENOM" id="CLU_2006407_0_0_1"/>
<sequence length="124" mass="13812">MRVAPLRIFAASKEGKRSSPTFTVNRTFPSSKRVLERRHYAITASEFYSPFPLATLGHHPPPVYRPGHVWCPEVSPQRRASLGRSAQKVILSFSKAGTLRCSLALDTCVSHRWHLERAGVGVTS</sequence>
<dbReference type="PaxDb" id="6945-B7PF49"/>
<protein>
    <submittedName>
        <fullName evidence="1 2">Uncharacterized protein</fullName>
    </submittedName>
</protein>
<name>B7PF49_IXOSC</name>
<evidence type="ECO:0000313" key="2">
    <source>
        <dbReference type="EnsemblMetazoa" id="ISCW004284-PA"/>
    </source>
</evidence>
<dbReference type="EMBL" id="DS699372">
    <property type="protein sequence ID" value="EEC05221.1"/>
    <property type="molecule type" value="Genomic_DNA"/>
</dbReference>
<proteinExistence type="predicted"/>
<evidence type="ECO:0000313" key="3">
    <source>
        <dbReference type="Proteomes" id="UP000001555"/>
    </source>
</evidence>
<dbReference type="VEuPathDB" id="VectorBase:ISCI004284"/>
<dbReference type="VEuPathDB" id="VectorBase:ISCW004284"/>
<dbReference type="Proteomes" id="UP000001555">
    <property type="component" value="Unassembled WGS sequence"/>
</dbReference>
<accession>B7PF49</accession>
<keyword evidence="3" id="KW-1185">Reference proteome</keyword>
<dbReference type="EnsemblMetazoa" id="ISCW004284-RA">
    <property type="protein sequence ID" value="ISCW004284-PA"/>
    <property type="gene ID" value="ISCW004284"/>
</dbReference>
<dbReference type="AlphaFoldDB" id="B7PF49"/>
<reference evidence="1 3" key="1">
    <citation type="submission" date="2008-03" db="EMBL/GenBank/DDBJ databases">
        <title>Annotation of Ixodes scapularis.</title>
        <authorList>
            <consortium name="Ixodes scapularis Genome Project Consortium"/>
            <person name="Caler E."/>
            <person name="Hannick L.I."/>
            <person name="Bidwell S."/>
            <person name="Joardar V."/>
            <person name="Thiagarajan M."/>
            <person name="Amedeo P."/>
            <person name="Galinsky K.J."/>
            <person name="Schobel S."/>
            <person name="Inman J."/>
            <person name="Hostetler J."/>
            <person name="Miller J."/>
            <person name="Hammond M."/>
            <person name="Megy K."/>
            <person name="Lawson D."/>
            <person name="Kodira C."/>
            <person name="Sutton G."/>
            <person name="Meyer J."/>
            <person name="Hill C.A."/>
            <person name="Birren B."/>
            <person name="Nene V."/>
            <person name="Collins F."/>
            <person name="Alarcon-Chaidez F."/>
            <person name="Wikel S."/>
            <person name="Strausberg R."/>
        </authorList>
    </citation>
    <scope>NUCLEOTIDE SEQUENCE [LARGE SCALE GENOMIC DNA]</scope>
    <source>
        <strain evidence="3">Wikel</strain>
        <strain evidence="1">Wikel colony</strain>
    </source>
</reference>
<evidence type="ECO:0000313" key="1">
    <source>
        <dbReference type="EMBL" id="EEC05221.1"/>
    </source>
</evidence>